<dbReference type="GO" id="GO:0008718">
    <property type="term" value="F:D-amino-acid dehydrogenase activity"/>
    <property type="evidence" value="ECO:0007669"/>
    <property type="project" value="TreeGrafter"/>
</dbReference>
<dbReference type="PANTHER" id="PTHR13847">
    <property type="entry name" value="SARCOSINE DEHYDROGENASE-RELATED"/>
    <property type="match status" value="1"/>
</dbReference>
<feature type="domain" description="FAD dependent oxidoreductase" evidence="1">
    <location>
        <begin position="5"/>
        <end position="401"/>
    </location>
</feature>
<dbReference type="GO" id="GO:0005737">
    <property type="term" value="C:cytoplasm"/>
    <property type="evidence" value="ECO:0007669"/>
    <property type="project" value="TreeGrafter"/>
</dbReference>
<organism evidence="2 3">
    <name type="scientific">Erythrobacter crassostreae</name>
    <dbReference type="NCBI Taxonomy" id="2828328"/>
    <lineage>
        <taxon>Bacteria</taxon>
        <taxon>Pseudomonadati</taxon>
        <taxon>Pseudomonadota</taxon>
        <taxon>Alphaproteobacteria</taxon>
        <taxon>Sphingomonadales</taxon>
        <taxon>Erythrobacteraceae</taxon>
        <taxon>Erythrobacter/Porphyrobacter group</taxon>
        <taxon>Erythrobacter</taxon>
    </lineage>
</organism>
<evidence type="ECO:0000259" key="1">
    <source>
        <dbReference type="Pfam" id="PF01266"/>
    </source>
</evidence>
<accession>A0A9X1JLR0</accession>
<proteinExistence type="predicted"/>
<comment type="caution">
    <text evidence="2">The sequence shown here is derived from an EMBL/GenBank/DDBJ whole genome shotgun (WGS) entry which is preliminary data.</text>
</comment>
<reference evidence="2" key="1">
    <citation type="submission" date="2021-04" db="EMBL/GenBank/DDBJ databases">
        <authorList>
            <person name="Pira H."/>
            <person name="Risdian C."/>
            <person name="Wink J."/>
        </authorList>
    </citation>
    <scope>NUCLEOTIDE SEQUENCE</scope>
    <source>
        <strain evidence="2">WH158</strain>
    </source>
</reference>
<protein>
    <submittedName>
        <fullName evidence="2">FAD-dependent oxidoreductase</fullName>
    </submittedName>
</protein>
<keyword evidence="3" id="KW-1185">Reference proteome</keyword>
<dbReference type="Pfam" id="PF01266">
    <property type="entry name" value="DAO"/>
    <property type="match status" value="1"/>
</dbReference>
<evidence type="ECO:0000313" key="2">
    <source>
        <dbReference type="EMBL" id="MBV7260291.1"/>
    </source>
</evidence>
<dbReference type="GO" id="GO:0005886">
    <property type="term" value="C:plasma membrane"/>
    <property type="evidence" value="ECO:0007669"/>
    <property type="project" value="TreeGrafter"/>
</dbReference>
<dbReference type="RefSeq" id="WP_218405678.1">
    <property type="nucleotide sequence ID" value="NZ_JAGSPC010000004.1"/>
</dbReference>
<dbReference type="PANTHER" id="PTHR13847:SF280">
    <property type="entry name" value="D-AMINO ACID DEHYDROGENASE"/>
    <property type="match status" value="1"/>
</dbReference>
<evidence type="ECO:0000313" key="3">
    <source>
        <dbReference type="Proteomes" id="UP001138681"/>
    </source>
</evidence>
<gene>
    <name evidence="2" type="ORF">KCG46_11990</name>
</gene>
<name>A0A9X1JLR0_9SPHN</name>
<dbReference type="InterPro" id="IPR006076">
    <property type="entry name" value="FAD-dep_OxRdtase"/>
</dbReference>
<dbReference type="GO" id="GO:0055130">
    <property type="term" value="P:D-alanine catabolic process"/>
    <property type="evidence" value="ECO:0007669"/>
    <property type="project" value="TreeGrafter"/>
</dbReference>
<dbReference type="Proteomes" id="UP001138681">
    <property type="component" value="Unassembled WGS sequence"/>
</dbReference>
<sequence length="404" mass="43389">MGRSAIIIGGGVIGVTSAYALARRGWQVTIVDRSSSPAMETSRANGAQLSYCYTDALGSPAALASLPRFVFGGGGVSFRMPTSTDYACWLAQFALNCSAAKFQENTLAVLDLAQQSRRAMDALCEKHDLQFAHRVAGKIHLLYSERDRAHAMQMQALKSTSGCEQHILDRSDLAQLDPALASNRALDSQVVGAISTPSEMVGDPFLFCRELLSILTRDYGVKTQFNCVASALEDRPDGARVTFGDGNVLTADLLVVAAATDSNRLLGPLRQAITIQPMKGYSFEMPLSQGSPSISVTDGKRRLVFTHLGDRMRVAGIAELGNGSNHIDPAKIQWLIDAARDCMPDAGNYTMAGKFWAGLRPVTPNSQPVIRRASRAIAINTGHGALGWTLAMGSAERLAELVER</sequence>
<dbReference type="EMBL" id="JAGSPC010000004">
    <property type="protein sequence ID" value="MBV7260291.1"/>
    <property type="molecule type" value="Genomic_DNA"/>
</dbReference>
<dbReference type="AlphaFoldDB" id="A0A9X1JLR0"/>